<sequence length="228" mass="25783">MNKPEWTTIFLNDLDLSLTLEIVIRTVIMFVLVLLFLRSTGKKGVRQLSIFEVAIIIALGSAAGDPMFNQDVAILPALVVFAVILMVYRLITYLTSKSEKVERLLEGEPMYIIEEGKFSLSEAGDSNFAKDEFFAEMRVQNIEHLGQVRIAVLETNGQVSFLYYDVKETKQGLPIFPKPYSLRSEHIAQKGLYACTRCGNVEELESKQQCTRCGKHEWVPAINTIRTV</sequence>
<dbReference type="Gene3D" id="3.30.240.20">
    <property type="entry name" value="bsu07140 like domains"/>
    <property type="match status" value="1"/>
</dbReference>
<feature type="transmembrane region" description="Helical" evidence="7">
    <location>
        <begin position="16"/>
        <end position="37"/>
    </location>
</feature>
<dbReference type="PANTHER" id="PTHR34582">
    <property type="entry name" value="UPF0702 TRANSMEMBRANE PROTEIN YCAP"/>
    <property type="match status" value="1"/>
</dbReference>
<proteinExistence type="inferred from homology"/>
<dbReference type="EMBL" id="QGNZ01000001">
    <property type="protein sequence ID" value="PWS29449.1"/>
    <property type="molecule type" value="Genomic_DNA"/>
</dbReference>
<dbReference type="Proteomes" id="UP000245379">
    <property type="component" value="Unassembled WGS sequence"/>
</dbReference>
<evidence type="ECO:0000256" key="4">
    <source>
        <dbReference type="ARBA" id="ARBA00022692"/>
    </source>
</evidence>
<feature type="transmembrane region" description="Helical" evidence="7">
    <location>
        <begin position="49"/>
        <end position="68"/>
    </location>
</feature>
<dbReference type="OrthoDB" id="6538282at2"/>
<accession>A0A317EUE7</accession>
<evidence type="ECO:0000313" key="10">
    <source>
        <dbReference type="Proteomes" id="UP000245379"/>
    </source>
</evidence>
<dbReference type="InterPro" id="IPR023090">
    <property type="entry name" value="UPF0702_alpha/beta_dom_sf"/>
</dbReference>
<dbReference type="InterPro" id="IPR007353">
    <property type="entry name" value="DUF421"/>
</dbReference>
<keyword evidence="4 7" id="KW-0812">Transmembrane</keyword>
<organism evidence="9 10">
    <name type="scientific">Pedobacter yonginense</name>
    <dbReference type="NCBI Taxonomy" id="651869"/>
    <lineage>
        <taxon>Bacteria</taxon>
        <taxon>Pseudomonadati</taxon>
        <taxon>Bacteroidota</taxon>
        <taxon>Sphingobacteriia</taxon>
        <taxon>Sphingobacteriales</taxon>
        <taxon>Sphingobacteriaceae</taxon>
        <taxon>Pedobacter</taxon>
    </lineage>
</organism>
<gene>
    <name evidence="9" type="ORF">DHW03_06440</name>
</gene>
<feature type="transmembrane region" description="Helical" evidence="7">
    <location>
        <begin position="74"/>
        <end position="94"/>
    </location>
</feature>
<name>A0A317EUE7_9SPHI</name>
<evidence type="ECO:0000256" key="1">
    <source>
        <dbReference type="ARBA" id="ARBA00004651"/>
    </source>
</evidence>
<dbReference type="GO" id="GO:0005886">
    <property type="term" value="C:plasma membrane"/>
    <property type="evidence" value="ECO:0007669"/>
    <property type="project" value="UniProtKB-SubCell"/>
</dbReference>
<dbReference type="RefSeq" id="WP_109924873.1">
    <property type="nucleotide sequence ID" value="NZ_QGNZ01000001.1"/>
</dbReference>
<keyword evidence="6 7" id="KW-0472">Membrane</keyword>
<keyword evidence="10" id="KW-1185">Reference proteome</keyword>
<comment type="caution">
    <text evidence="9">The sequence shown here is derived from an EMBL/GenBank/DDBJ whole genome shotgun (WGS) entry which is preliminary data.</text>
</comment>
<keyword evidence="3" id="KW-1003">Cell membrane</keyword>
<evidence type="ECO:0000259" key="8">
    <source>
        <dbReference type="Pfam" id="PF04239"/>
    </source>
</evidence>
<evidence type="ECO:0000313" key="9">
    <source>
        <dbReference type="EMBL" id="PWS29449.1"/>
    </source>
</evidence>
<comment type="similarity">
    <text evidence="2">Belongs to the UPF0702 family.</text>
</comment>
<keyword evidence="5 7" id="KW-1133">Transmembrane helix</keyword>
<evidence type="ECO:0000256" key="5">
    <source>
        <dbReference type="ARBA" id="ARBA00022989"/>
    </source>
</evidence>
<protein>
    <submittedName>
        <fullName evidence="9">DUF421 domain-containing protein</fullName>
    </submittedName>
</protein>
<dbReference type="Pfam" id="PF04239">
    <property type="entry name" value="DUF421"/>
    <property type="match status" value="1"/>
</dbReference>
<comment type="subcellular location">
    <subcellularLocation>
        <location evidence="1">Cell membrane</location>
        <topology evidence="1">Multi-pass membrane protein</topology>
    </subcellularLocation>
</comment>
<evidence type="ECO:0000256" key="2">
    <source>
        <dbReference type="ARBA" id="ARBA00006448"/>
    </source>
</evidence>
<evidence type="ECO:0000256" key="7">
    <source>
        <dbReference type="SAM" id="Phobius"/>
    </source>
</evidence>
<evidence type="ECO:0000256" key="3">
    <source>
        <dbReference type="ARBA" id="ARBA00022475"/>
    </source>
</evidence>
<feature type="domain" description="YetF C-terminal" evidence="8">
    <location>
        <begin position="97"/>
        <end position="166"/>
    </location>
</feature>
<reference evidence="9 10" key="1">
    <citation type="submission" date="2018-05" db="EMBL/GenBank/DDBJ databases">
        <title>Pedobacter paludis sp. nov., isolated from wetland soil.</title>
        <authorList>
            <person name="Zhang Y."/>
            <person name="Wang G."/>
        </authorList>
    </citation>
    <scope>NUCLEOTIDE SEQUENCE [LARGE SCALE GENOMIC DNA]</scope>
    <source>
        <strain evidence="9 10">KCTC22721</strain>
    </source>
</reference>
<dbReference type="PANTHER" id="PTHR34582:SF6">
    <property type="entry name" value="UPF0702 TRANSMEMBRANE PROTEIN YCAP"/>
    <property type="match status" value="1"/>
</dbReference>
<dbReference type="AlphaFoldDB" id="A0A317EUE7"/>
<evidence type="ECO:0000256" key="6">
    <source>
        <dbReference type="ARBA" id="ARBA00023136"/>
    </source>
</evidence>